<proteinExistence type="predicted"/>
<dbReference type="EMBL" id="CP036273">
    <property type="protein sequence ID" value="QDU21551.1"/>
    <property type="molecule type" value="Genomic_DNA"/>
</dbReference>
<evidence type="ECO:0000313" key="2">
    <source>
        <dbReference type="Proteomes" id="UP000319576"/>
    </source>
</evidence>
<organism evidence="1 2">
    <name type="scientific">Urbifossiella limnaea</name>
    <dbReference type="NCBI Taxonomy" id="2528023"/>
    <lineage>
        <taxon>Bacteria</taxon>
        <taxon>Pseudomonadati</taxon>
        <taxon>Planctomycetota</taxon>
        <taxon>Planctomycetia</taxon>
        <taxon>Gemmatales</taxon>
        <taxon>Gemmataceae</taxon>
        <taxon>Urbifossiella</taxon>
    </lineage>
</organism>
<reference evidence="1 2" key="1">
    <citation type="submission" date="2019-02" db="EMBL/GenBank/DDBJ databases">
        <title>Deep-cultivation of Planctomycetes and their phenomic and genomic characterization uncovers novel biology.</title>
        <authorList>
            <person name="Wiegand S."/>
            <person name="Jogler M."/>
            <person name="Boedeker C."/>
            <person name="Pinto D."/>
            <person name="Vollmers J."/>
            <person name="Rivas-Marin E."/>
            <person name="Kohn T."/>
            <person name="Peeters S.H."/>
            <person name="Heuer A."/>
            <person name="Rast P."/>
            <person name="Oberbeckmann S."/>
            <person name="Bunk B."/>
            <person name="Jeske O."/>
            <person name="Meyerdierks A."/>
            <person name="Storesund J.E."/>
            <person name="Kallscheuer N."/>
            <person name="Luecker S."/>
            <person name="Lage O.M."/>
            <person name="Pohl T."/>
            <person name="Merkel B.J."/>
            <person name="Hornburger P."/>
            <person name="Mueller R.-W."/>
            <person name="Bruemmer F."/>
            <person name="Labrenz M."/>
            <person name="Spormann A.M."/>
            <person name="Op den Camp H."/>
            <person name="Overmann J."/>
            <person name="Amann R."/>
            <person name="Jetten M.S.M."/>
            <person name="Mascher T."/>
            <person name="Medema M.H."/>
            <person name="Devos D.P."/>
            <person name="Kaster A.-K."/>
            <person name="Ovreas L."/>
            <person name="Rohde M."/>
            <person name="Galperin M.Y."/>
            <person name="Jogler C."/>
        </authorList>
    </citation>
    <scope>NUCLEOTIDE SEQUENCE [LARGE SCALE GENOMIC DNA]</scope>
    <source>
        <strain evidence="1 2">ETA_A1</strain>
    </source>
</reference>
<sequence>MVAARRAPSSELVLSPAAEAFVADLARAAYDVALRHGITGPFADLELALWRELRDVVMERPAGCRGGAA</sequence>
<dbReference type="AlphaFoldDB" id="A0A517XVL6"/>
<evidence type="ECO:0000313" key="1">
    <source>
        <dbReference type="EMBL" id="QDU21551.1"/>
    </source>
</evidence>
<dbReference type="Proteomes" id="UP000319576">
    <property type="component" value="Chromosome"/>
</dbReference>
<gene>
    <name evidence="1" type="ORF">ETAA1_35200</name>
</gene>
<accession>A0A517XVL6</accession>
<dbReference type="KEGG" id="uli:ETAA1_35200"/>
<name>A0A517XVL6_9BACT</name>
<protein>
    <submittedName>
        <fullName evidence="1">Uncharacterized protein</fullName>
    </submittedName>
</protein>
<keyword evidence="2" id="KW-1185">Reference proteome</keyword>